<sequence>MTETVSSAVDHILDSELDTMPLELLVPEARAGTEQANLGVINGRSMIVSAPSMKPVQTQDATLSQWFAERRANHDLGVKYGTPGVDNSIDHPEEFFKIVTNELQKMGWLIPGFDQTDLKSSGGGNSVSQYVYRALNQIAAGSEGYVKSAVDGVRAWADDSNKVSSQLFTRKSVPLRKVAKQIGYAANDRDGTLTYSLSFFFFDGEKAVTDWLVFSLRDIQFRLWSYLGAAKLPGGSLDKPIHDALVSKYDQHGKGDIDSGAI</sequence>
<accession>A0A558DIR1</accession>
<gene>
    <name evidence="1" type="ORF">FNH05_03925</name>
</gene>
<dbReference type="Proteomes" id="UP000320011">
    <property type="component" value="Unassembled WGS sequence"/>
</dbReference>
<keyword evidence="2" id="KW-1185">Reference proteome</keyword>
<comment type="caution">
    <text evidence="1">The sequence shown here is derived from an EMBL/GenBank/DDBJ whole genome shotgun (WGS) entry which is preliminary data.</text>
</comment>
<reference evidence="1 2" key="1">
    <citation type="submission" date="2019-07" db="EMBL/GenBank/DDBJ databases">
        <authorList>
            <person name="Duangmal K."/>
            <person name="Teo W.F.A."/>
        </authorList>
    </citation>
    <scope>NUCLEOTIDE SEQUENCE [LARGE SCALE GENOMIC DNA]</scope>
    <source>
        <strain evidence="1 2">TBRC 6029</strain>
    </source>
</reference>
<proteinExistence type="predicted"/>
<dbReference type="AlphaFoldDB" id="A0A558DIR1"/>
<reference evidence="1 2" key="2">
    <citation type="submission" date="2019-08" db="EMBL/GenBank/DDBJ databases">
        <title>Amycolatopsis acidicola sp. nov., isolated from peat swamp forest soil.</title>
        <authorList>
            <person name="Srisuk N."/>
        </authorList>
    </citation>
    <scope>NUCLEOTIDE SEQUENCE [LARGE SCALE GENOMIC DNA]</scope>
    <source>
        <strain evidence="1 2">TBRC 6029</strain>
    </source>
</reference>
<name>A0A558DIR1_9PSEU</name>
<evidence type="ECO:0000313" key="2">
    <source>
        <dbReference type="Proteomes" id="UP000320011"/>
    </source>
</evidence>
<organism evidence="1 2">
    <name type="scientific">Amycolatopsis rhizosphaerae</name>
    <dbReference type="NCBI Taxonomy" id="2053003"/>
    <lineage>
        <taxon>Bacteria</taxon>
        <taxon>Bacillati</taxon>
        <taxon>Actinomycetota</taxon>
        <taxon>Actinomycetes</taxon>
        <taxon>Pseudonocardiales</taxon>
        <taxon>Pseudonocardiaceae</taxon>
        <taxon>Amycolatopsis</taxon>
    </lineage>
</organism>
<evidence type="ECO:0000313" key="1">
    <source>
        <dbReference type="EMBL" id="TVT60873.1"/>
    </source>
</evidence>
<dbReference type="RefSeq" id="WP_144585883.1">
    <property type="nucleotide sequence ID" value="NZ_VJWX01000019.1"/>
</dbReference>
<protein>
    <submittedName>
        <fullName evidence="1">Uncharacterized protein</fullName>
    </submittedName>
</protein>
<dbReference type="EMBL" id="VJWX01000019">
    <property type="protein sequence ID" value="TVT60873.1"/>
    <property type="molecule type" value="Genomic_DNA"/>
</dbReference>